<comment type="caution">
    <text evidence="1">The sequence shown here is derived from an EMBL/GenBank/DDBJ whole genome shotgun (WGS) entry which is preliminary data.</text>
</comment>
<accession>A0A2W1LYX6</accession>
<evidence type="ECO:0000313" key="2">
    <source>
        <dbReference type="Proteomes" id="UP000249522"/>
    </source>
</evidence>
<keyword evidence="2" id="KW-1185">Reference proteome</keyword>
<sequence>MFFGYAPPLYIVEAAQEADSKVKNRRLLHITKAKGVVAMATLIQNGTRASRNPSFAGRTAGTTVYKGGGYVFYSDNPEDVGLQDLADAGKFLNRDTVTGAGLVYLWHHNVTGVTINHALLIHNPNSYPITVTSTNYGLTNYKGSPDTEAWKRYFATTSPKSITINPLGYGTLFQQSVPADNNFGMVARTNVTNSSTGAAASALFFDLTWRTNSGGGTAYADTRSPSMRRGKGATYYNTMTFDTIAPTTTDGIAFKILGSAQYPGIFGTDDLPLIVDPAPATSTNKNVTGLLDGGYGQQHAVTMRIKNSFSTARSFNIYMGREAGFHTFPFVNMAGVSLAHNWVPGGTYVDMISTGVINPGQTAEVFFFVVVPAMSTTPLVIGARPV</sequence>
<evidence type="ECO:0000313" key="1">
    <source>
        <dbReference type="EMBL" id="PZD96707.1"/>
    </source>
</evidence>
<name>A0A2W1LYX6_9BACL</name>
<protein>
    <submittedName>
        <fullName evidence="1">Uncharacterized protein</fullName>
    </submittedName>
</protein>
<reference evidence="1 2" key="1">
    <citation type="submission" date="2018-06" db="EMBL/GenBank/DDBJ databases">
        <title>Paenibacillus imtechensis sp. nov.</title>
        <authorList>
            <person name="Pinnaka A.K."/>
            <person name="Singh H."/>
            <person name="Kaur M."/>
        </authorList>
    </citation>
    <scope>NUCLEOTIDE SEQUENCE [LARGE SCALE GENOMIC DNA]</scope>
    <source>
        <strain evidence="1 2">SMB1</strain>
    </source>
</reference>
<organism evidence="1 2">
    <name type="scientific">Paenibacillus sambharensis</name>
    <dbReference type="NCBI Taxonomy" id="1803190"/>
    <lineage>
        <taxon>Bacteria</taxon>
        <taxon>Bacillati</taxon>
        <taxon>Bacillota</taxon>
        <taxon>Bacilli</taxon>
        <taxon>Bacillales</taxon>
        <taxon>Paenibacillaceae</taxon>
        <taxon>Paenibacillus</taxon>
    </lineage>
</organism>
<gene>
    <name evidence="1" type="ORF">DNH61_05765</name>
</gene>
<proteinExistence type="predicted"/>
<dbReference type="Proteomes" id="UP000249522">
    <property type="component" value="Unassembled WGS sequence"/>
</dbReference>
<dbReference type="EMBL" id="QKRB01000036">
    <property type="protein sequence ID" value="PZD96707.1"/>
    <property type="molecule type" value="Genomic_DNA"/>
</dbReference>
<dbReference type="AlphaFoldDB" id="A0A2W1LYX6"/>